<evidence type="ECO:0000256" key="2">
    <source>
        <dbReference type="ARBA" id="ARBA00012400"/>
    </source>
</evidence>
<dbReference type="PANTHER" id="PTHR35330:SF1">
    <property type="entry name" value="SIROHEME BIOSYNTHESIS PROTEIN MET8"/>
    <property type="match status" value="1"/>
</dbReference>
<evidence type="ECO:0000256" key="6">
    <source>
        <dbReference type="ARBA" id="ARBA00047561"/>
    </source>
</evidence>
<evidence type="ECO:0000256" key="4">
    <source>
        <dbReference type="ARBA" id="ARBA00023027"/>
    </source>
</evidence>
<dbReference type="InterPro" id="IPR028161">
    <property type="entry name" value="Met8-like"/>
</dbReference>
<dbReference type="SUPFAM" id="SSF51735">
    <property type="entry name" value="NAD(P)-binding Rossmann-fold domains"/>
    <property type="match status" value="1"/>
</dbReference>
<keyword evidence="8" id="KW-1185">Reference proteome</keyword>
<gene>
    <name evidence="7" type="ORF">LPQ35_04520</name>
</gene>
<dbReference type="Pfam" id="PF13241">
    <property type="entry name" value="NAD_binding_7"/>
    <property type="match status" value="1"/>
</dbReference>
<dbReference type="PANTHER" id="PTHR35330">
    <property type="entry name" value="SIROHEME BIOSYNTHESIS PROTEIN MET8"/>
    <property type="match status" value="1"/>
</dbReference>
<dbReference type="InterPro" id="IPR006367">
    <property type="entry name" value="Sirohaem_synthase_N"/>
</dbReference>
<evidence type="ECO:0000313" key="7">
    <source>
        <dbReference type="EMBL" id="XAT64861.1"/>
    </source>
</evidence>
<dbReference type="RefSeq" id="WP_346297719.1">
    <property type="nucleotide sequence ID" value="NZ_CP087714.1"/>
</dbReference>
<dbReference type="GeneID" id="90448923"/>
<dbReference type="SUPFAM" id="SSF75615">
    <property type="entry name" value="Siroheme synthase middle domains-like"/>
    <property type="match status" value="1"/>
</dbReference>
<name>A0ABZ3H5P6_GEOAI</name>
<keyword evidence="4" id="KW-0520">NAD</keyword>
<dbReference type="EMBL" id="CP087714">
    <property type="protein sequence ID" value="XAT64861.1"/>
    <property type="molecule type" value="Genomic_DNA"/>
</dbReference>
<dbReference type="EC" id="1.3.1.76" evidence="2"/>
<sequence length="232" mass="26070">MSLRIPLYIEFEGKNVLVIGGGGVGTSRVRKFLNAGANVRVLSLDFSDELRGIEGVELVAGDARDADVLEENIMWCDLVTVAIPDIGINDTVIELARKHKALVNLANDADKTEVVVPFDGEVDGIRFAVTTEGKSGVVARAVRDKFLKLLQEDEEILNLLKAMDFLKKYMKENDVPVSVRMKMYFAVSSDEHFRKLVRDGKVEEAKDFAVRFIKEYMEGRREIDESVVKIRF</sequence>
<keyword evidence="5" id="KW-0627">Porphyrin biosynthesis</keyword>
<comment type="pathway">
    <text evidence="1">Porphyrin-containing compound metabolism; siroheme biosynthesis; sirohydrochlorin from precorrin-2: step 1/1.</text>
</comment>
<accession>A0ABZ3H5P6</accession>
<organism evidence="7 8">
    <name type="scientific">Geoglobus acetivorans</name>
    <dbReference type="NCBI Taxonomy" id="565033"/>
    <lineage>
        <taxon>Archaea</taxon>
        <taxon>Methanobacteriati</taxon>
        <taxon>Methanobacteriota</taxon>
        <taxon>Archaeoglobi</taxon>
        <taxon>Archaeoglobales</taxon>
        <taxon>Archaeoglobaceae</taxon>
        <taxon>Geoglobus</taxon>
    </lineage>
</organism>
<proteinExistence type="predicted"/>
<protein>
    <recommendedName>
        <fullName evidence="2">precorrin-2 dehydrogenase</fullName>
        <ecNumber evidence="2">1.3.1.76</ecNumber>
    </recommendedName>
</protein>
<evidence type="ECO:0000256" key="5">
    <source>
        <dbReference type="ARBA" id="ARBA00023244"/>
    </source>
</evidence>
<evidence type="ECO:0000256" key="3">
    <source>
        <dbReference type="ARBA" id="ARBA00023002"/>
    </source>
</evidence>
<reference evidence="7 8" key="1">
    <citation type="submission" date="2021-11" db="EMBL/GenBank/DDBJ databases">
        <title>Whole genome of Geoglobus acetivorans.</title>
        <authorList>
            <person name="Liu D."/>
        </authorList>
    </citation>
    <scope>NUCLEOTIDE SEQUENCE [LARGE SCALE GENOMIC DNA]</scope>
    <source>
        <strain evidence="7 8">SBH6</strain>
    </source>
</reference>
<evidence type="ECO:0000256" key="1">
    <source>
        <dbReference type="ARBA" id="ARBA00005010"/>
    </source>
</evidence>
<dbReference type="Gene3D" id="3.40.50.720">
    <property type="entry name" value="NAD(P)-binding Rossmann-like Domain"/>
    <property type="match status" value="1"/>
</dbReference>
<evidence type="ECO:0000313" key="8">
    <source>
        <dbReference type="Proteomes" id="UP001492541"/>
    </source>
</evidence>
<comment type="catalytic activity">
    <reaction evidence="6">
        <text>precorrin-2 + NAD(+) = sirohydrochlorin + NADH + 2 H(+)</text>
        <dbReference type="Rhea" id="RHEA:15613"/>
        <dbReference type="ChEBI" id="CHEBI:15378"/>
        <dbReference type="ChEBI" id="CHEBI:57540"/>
        <dbReference type="ChEBI" id="CHEBI:57945"/>
        <dbReference type="ChEBI" id="CHEBI:58351"/>
        <dbReference type="ChEBI" id="CHEBI:58827"/>
        <dbReference type="EC" id="1.3.1.76"/>
    </reaction>
</comment>
<keyword evidence="3" id="KW-0560">Oxidoreductase</keyword>
<dbReference type="NCBIfam" id="TIGR01470">
    <property type="entry name" value="cysG_Nterm"/>
    <property type="match status" value="1"/>
</dbReference>
<dbReference type="Proteomes" id="UP001492541">
    <property type="component" value="Chromosome"/>
</dbReference>
<dbReference type="InterPro" id="IPR036291">
    <property type="entry name" value="NAD(P)-bd_dom_sf"/>
</dbReference>